<feature type="non-terminal residue" evidence="2">
    <location>
        <position position="168"/>
    </location>
</feature>
<evidence type="ECO:0000256" key="1">
    <source>
        <dbReference type="SAM" id="MobiDB-lite"/>
    </source>
</evidence>
<name>A0ABN9R1L4_9DINO</name>
<feature type="compositionally biased region" description="Low complexity" evidence="1">
    <location>
        <begin position="100"/>
        <end position="111"/>
    </location>
</feature>
<comment type="caution">
    <text evidence="2">The sequence shown here is derived from an EMBL/GenBank/DDBJ whole genome shotgun (WGS) entry which is preliminary data.</text>
</comment>
<feature type="region of interest" description="Disordered" evidence="1">
    <location>
        <begin position="141"/>
        <end position="168"/>
    </location>
</feature>
<dbReference type="EMBL" id="CAUYUJ010005191">
    <property type="protein sequence ID" value="CAK0812616.1"/>
    <property type="molecule type" value="Genomic_DNA"/>
</dbReference>
<sequence length="168" mass="17749">MVRGSLEEMAPSLSLRHDMAPRLYLLEDPGAWGAPAVVLAPRGRCPLHAVRAAAPRKVRRALSFAPVPWGEVRLEPCGGAPRGAGWALWSPEVRHAAQAGGAKKLGGAASGARRELPGVRADAGRRGARLGDLLLRRRWHAKRARGGESSSGAGALRGPLAEQQREAS</sequence>
<accession>A0ABN9R1L4</accession>
<feature type="region of interest" description="Disordered" evidence="1">
    <location>
        <begin position="100"/>
        <end position="120"/>
    </location>
</feature>
<feature type="compositionally biased region" description="Low complexity" evidence="1">
    <location>
        <begin position="147"/>
        <end position="158"/>
    </location>
</feature>
<evidence type="ECO:0000313" key="2">
    <source>
        <dbReference type="EMBL" id="CAK0812616.1"/>
    </source>
</evidence>
<reference evidence="2" key="1">
    <citation type="submission" date="2023-10" db="EMBL/GenBank/DDBJ databases">
        <authorList>
            <person name="Chen Y."/>
            <person name="Shah S."/>
            <person name="Dougan E. K."/>
            <person name="Thang M."/>
            <person name="Chan C."/>
        </authorList>
    </citation>
    <scope>NUCLEOTIDE SEQUENCE [LARGE SCALE GENOMIC DNA]</scope>
</reference>
<dbReference type="Proteomes" id="UP001189429">
    <property type="component" value="Unassembled WGS sequence"/>
</dbReference>
<keyword evidence="3" id="KW-1185">Reference proteome</keyword>
<organism evidence="2 3">
    <name type="scientific">Prorocentrum cordatum</name>
    <dbReference type="NCBI Taxonomy" id="2364126"/>
    <lineage>
        <taxon>Eukaryota</taxon>
        <taxon>Sar</taxon>
        <taxon>Alveolata</taxon>
        <taxon>Dinophyceae</taxon>
        <taxon>Prorocentrales</taxon>
        <taxon>Prorocentraceae</taxon>
        <taxon>Prorocentrum</taxon>
    </lineage>
</organism>
<evidence type="ECO:0000313" key="3">
    <source>
        <dbReference type="Proteomes" id="UP001189429"/>
    </source>
</evidence>
<proteinExistence type="predicted"/>
<protein>
    <submittedName>
        <fullName evidence="2">Uncharacterized protein</fullName>
    </submittedName>
</protein>
<gene>
    <name evidence="2" type="ORF">PCOR1329_LOCUS16868</name>
</gene>